<evidence type="ECO:0000256" key="3">
    <source>
        <dbReference type="ARBA" id="ARBA00008661"/>
    </source>
</evidence>
<comment type="similarity">
    <text evidence="3 14">Belongs to the glycosyltransferase 31 family.</text>
</comment>
<comment type="caution">
    <text evidence="15">The sequence shown here is derived from an EMBL/GenBank/DDBJ whole genome shotgun (WGS) entry which is preliminary data.</text>
</comment>
<dbReference type="PANTHER" id="PTHR11214:SF21">
    <property type="entry name" value="LACTOSYLCERAMIDE 1,3-N-ACETYL-BETA-D-GLUCOSAMINYLTRANSFERASE"/>
    <property type="match status" value="1"/>
</dbReference>
<keyword evidence="16" id="KW-1185">Reference proteome</keyword>
<keyword evidence="9 14" id="KW-0333">Golgi apparatus</keyword>
<name>A0AAD9BRG6_DISEL</name>
<protein>
    <recommendedName>
        <fullName evidence="14">Hexosyltransferase</fullName>
        <ecNumber evidence="14">2.4.1.-</ecNumber>
    </recommendedName>
</protein>
<comment type="catalytic activity">
    <reaction evidence="13">
        <text>a beta-D-Gal-(1-&gt;4)-beta-D-Glc-(1&lt;-&gt;1)-Cer(d18:1(4E)) + UDP-N-acetyl-alpha-D-glucosamine = a beta-D-GlcNAc-(1-&gt;3)-beta-D-Gal-(1-&gt;4)-beta-D-Glc-(1&lt;-&gt;1)-Cer(d18:1(4E)) + UDP + H(+)</text>
        <dbReference type="Rhea" id="RHEA:13905"/>
        <dbReference type="ChEBI" id="CHEBI:15378"/>
        <dbReference type="ChEBI" id="CHEBI:17103"/>
        <dbReference type="ChEBI" id="CHEBI:17950"/>
        <dbReference type="ChEBI" id="CHEBI:57705"/>
        <dbReference type="ChEBI" id="CHEBI:58223"/>
        <dbReference type="EC" id="2.4.1.206"/>
    </reaction>
    <physiologicalReaction direction="left-to-right" evidence="13">
        <dbReference type="Rhea" id="RHEA:13906"/>
    </physiologicalReaction>
</comment>
<comment type="catalytic activity">
    <reaction evidence="12">
        <text>a neolactoside nLc4Cer(d18:1(4E)) + UDP-N-acetyl-alpha-D-glucosamine = a neolactoside IV(3)-beta-GlcNAc-nLc4Cer(d18:1(4E)) + UDP + H(+)</text>
        <dbReference type="Rhea" id="RHEA:23004"/>
        <dbReference type="ChEBI" id="CHEBI:15378"/>
        <dbReference type="ChEBI" id="CHEBI:17006"/>
        <dbReference type="ChEBI" id="CHEBI:57705"/>
        <dbReference type="ChEBI" id="CHEBI:58223"/>
        <dbReference type="ChEBI" id="CHEBI:142448"/>
    </reaction>
    <physiologicalReaction direction="left-to-right" evidence="12">
        <dbReference type="Rhea" id="RHEA:23005"/>
    </physiologicalReaction>
</comment>
<evidence type="ECO:0000256" key="6">
    <source>
        <dbReference type="ARBA" id="ARBA00022692"/>
    </source>
</evidence>
<keyword evidence="10" id="KW-0472">Membrane</keyword>
<evidence type="ECO:0000313" key="15">
    <source>
        <dbReference type="EMBL" id="KAK1887289.1"/>
    </source>
</evidence>
<proteinExistence type="inferred from homology"/>
<organism evidence="15 16">
    <name type="scientific">Dissostichus eleginoides</name>
    <name type="common">Patagonian toothfish</name>
    <name type="synonym">Dissostichus amissus</name>
    <dbReference type="NCBI Taxonomy" id="100907"/>
    <lineage>
        <taxon>Eukaryota</taxon>
        <taxon>Metazoa</taxon>
        <taxon>Chordata</taxon>
        <taxon>Craniata</taxon>
        <taxon>Vertebrata</taxon>
        <taxon>Euteleostomi</taxon>
        <taxon>Actinopterygii</taxon>
        <taxon>Neopterygii</taxon>
        <taxon>Teleostei</taxon>
        <taxon>Neoteleostei</taxon>
        <taxon>Acanthomorphata</taxon>
        <taxon>Eupercaria</taxon>
        <taxon>Perciformes</taxon>
        <taxon>Notothenioidei</taxon>
        <taxon>Nototheniidae</taxon>
        <taxon>Dissostichus</taxon>
    </lineage>
</organism>
<keyword evidence="11" id="KW-0325">Glycoprotein</keyword>
<comment type="pathway">
    <text evidence="2">Protein modification; protein glycosylation.</text>
</comment>
<evidence type="ECO:0000256" key="12">
    <source>
        <dbReference type="ARBA" id="ARBA00048750"/>
    </source>
</evidence>
<evidence type="ECO:0000256" key="8">
    <source>
        <dbReference type="ARBA" id="ARBA00022989"/>
    </source>
</evidence>
<dbReference type="AlphaFoldDB" id="A0AAD9BRG6"/>
<evidence type="ECO:0000256" key="4">
    <source>
        <dbReference type="ARBA" id="ARBA00022676"/>
    </source>
</evidence>
<evidence type="ECO:0000256" key="14">
    <source>
        <dbReference type="RuleBase" id="RU363063"/>
    </source>
</evidence>
<keyword evidence="8" id="KW-1133">Transmembrane helix</keyword>
<comment type="subcellular location">
    <subcellularLocation>
        <location evidence="1 14">Golgi apparatus membrane</location>
        <topology evidence="1 14">Single-pass type II membrane protein</topology>
    </subcellularLocation>
</comment>
<keyword evidence="4 14" id="KW-0328">Glycosyltransferase</keyword>
<evidence type="ECO:0000256" key="10">
    <source>
        <dbReference type="ARBA" id="ARBA00023136"/>
    </source>
</evidence>
<evidence type="ECO:0000256" key="1">
    <source>
        <dbReference type="ARBA" id="ARBA00004323"/>
    </source>
</evidence>
<keyword evidence="6" id="KW-0812">Transmembrane</keyword>
<evidence type="ECO:0000256" key="2">
    <source>
        <dbReference type="ARBA" id="ARBA00004922"/>
    </source>
</evidence>
<dbReference type="GO" id="GO:0047256">
    <property type="term" value="F:lactosylceramide 1,3-N-acetyl-beta-D-glucosaminyltransferase activity"/>
    <property type="evidence" value="ECO:0007669"/>
    <property type="project" value="UniProtKB-EC"/>
</dbReference>
<evidence type="ECO:0000256" key="13">
    <source>
        <dbReference type="ARBA" id="ARBA00049239"/>
    </source>
</evidence>
<dbReference type="InterPro" id="IPR002659">
    <property type="entry name" value="Glyco_trans_31"/>
</dbReference>
<keyword evidence="7" id="KW-0735">Signal-anchor</keyword>
<dbReference type="Proteomes" id="UP001228049">
    <property type="component" value="Unassembled WGS sequence"/>
</dbReference>
<dbReference type="GO" id="GO:0006493">
    <property type="term" value="P:protein O-linked glycosylation"/>
    <property type="evidence" value="ECO:0007669"/>
    <property type="project" value="TreeGrafter"/>
</dbReference>
<dbReference type="Pfam" id="PF01762">
    <property type="entry name" value="Galactosyl_T"/>
    <property type="match status" value="1"/>
</dbReference>
<evidence type="ECO:0000256" key="7">
    <source>
        <dbReference type="ARBA" id="ARBA00022968"/>
    </source>
</evidence>
<dbReference type="EMBL" id="JASDAP010000018">
    <property type="protein sequence ID" value="KAK1887289.1"/>
    <property type="molecule type" value="Genomic_DNA"/>
</dbReference>
<evidence type="ECO:0000256" key="11">
    <source>
        <dbReference type="ARBA" id="ARBA00023180"/>
    </source>
</evidence>
<evidence type="ECO:0000313" key="16">
    <source>
        <dbReference type="Proteomes" id="UP001228049"/>
    </source>
</evidence>
<dbReference type="GO" id="GO:0000139">
    <property type="term" value="C:Golgi membrane"/>
    <property type="evidence" value="ECO:0007669"/>
    <property type="project" value="UniProtKB-SubCell"/>
</dbReference>
<dbReference type="EC" id="2.4.1.-" evidence="14"/>
<sequence length="163" mass="19213">MFMNFRRIHNWEELDHHVVSHMRSYTYRYLVNSYDFLNSNFNIKSNRHRKDGSTNVLVTYPYLINRPGKYARGDGKSGNDVLLLLFVKSSPENFERRQAIRDTWGNESFVWSELGATVRMVFALGVDAKRRSRVQRALLQEDQTYGDLIQQDFWIPSTTSQPN</sequence>
<evidence type="ECO:0000256" key="9">
    <source>
        <dbReference type="ARBA" id="ARBA00023034"/>
    </source>
</evidence>
<dbReference type="PANTHER" id="PTHR11214">
    <property type="entry name" value="BETA-1,3-N-ACETYLGLUCOSAMINYLTRANSFERASE"/>
    <property type="match status" value="1"/>
</dbReference>
<keyword evidence="5" id="KW-0808">Transferase</keyword>
<accession>A0AAD9BRG6</accession>
<reference evidence="15" key="1">
    <citation type="submission" date="2023-04" db="EMBL/GenBank/DDBJ databases">
        <title>Chromosome-level genome of Chaenocephalus aceratus.</title>
        <authorList>
            <person name="Park H."/>
        </authorList>
    </citation>
    <scope>NUCLEOTIDE SEQUENCE</scope>
    <source>
        <strain evidence="15">DE</strain>
        <tissue evidence="15">Muscle</tissue>
    </source>
</reference>
<gene>
    <name evidence="15" type="ORF">KUDE01_028078</name>
</gene>
<evidence type="ECO:0000256" key="5">
    <source>
        <dbReference type="ARBA" id="ARBA00022679"/>
    </source>
</evidence>